<feature type="compositionally biased region" description="Polar residues" evidence="17">
    <location>
        <begin position="30"/>
        <end position="46"/>
    </location>
</feature>
<keyword evidence="11" id="KW-0496">Mitochondrion</keyword>
<evidence type="ECO:0000256" key="17">
    <source>
        <dbReference type="SAM" id="MobiDB-lite"/>
    </source>
</evidence>
<dbReference type="PANTHER" id="PTHR19370:SF101">
    <property type="entry name" value="NADH-CYTOCHROME B5 REDUCTASE"/>
    <property type="match status" value="1"/>
</dbReference>
<gene>
    <name evidence="19" type="primary">MCR1_1</name>
    <name evidence="19" type="ORF">IMSHALPRED_004019</name>
</gene>
<evidence type="ECO:0000256" key="15">
    <source>
        <dbReference type="PIRSR" id="PIRSR601834-1"/>
    </source>
</evidence>
<dbReference type="CDD" id="cd06183">
    <property type="entry name" value="cyt_b5_reduct_like"/>
    <property type="match status" value="1"/>
</dbReference>
<organism evidence="19 20">
    <name type="scientific">Imshaugia aleurites</name>
    <dbReference type="NCBI Taxonomy" id="172621"/>
    <lineage>
        <taxon>Eukaryota</taxon>
        <taxon>Fungi</taxon>
        <taxon>Dikarya</taxon>
        <taxon>Ascomycota</taxon>
        <taxon>Pezizomycotina</taxon>
        <taxon>Lecanoromycetes</taxon>
        <taxon>OSLEUM clade</taxon>
        <taxon>Lecanoromycetidae</taxon>
        <taxon>Lecanorales</taxon>
        <taxon>Lecanorineae</taxon>
        <taxon>Parmeliaceae</taxon>
        <taxon>Imshaugia</taxon>
    </lineage>
</organism>
<evidence type="ECO:0000256" key="1">
    <source>
        <dbReference type="ARBA" id="ARBA00001974"/>
    </source>
</evidence>
<evidence type="ECO:0000256" key="2">
    <source>
        <dbReference type="ARBA" id="ARBA00004572"/>
    </source>
</evidence>
<evidence type="ECO:0000256" key="11">
    <source>
        <dbReference type="ARBA" id="ARBA00023128"/>
    </source>
</evidence>
<dbReference type="FunFam" id="2.40.30.10:FF:000032">
    <property type="entry name" value="NADH-cytochrome b5 reductase"/>
    <property type="match status" value="1"/>
</dbReference>
<feature type="binding site" evidence="15">
    <location>
        <position position="188"/>
    </location>
    <ligand>
        <name>FAD</name>
        <dbReference type="ChEBI" id="CHEBI:57692"/>
    </ligand>
</feature>
<evidence type="ECO:0000256" key="10">
    <source>
        <dbReference type="ARBA" id="ARBA00023027"/>
    </source>
</evidence>
<dbReference type="PRINTS" id="PR00406">
    <property type="entry name" value="CYTB5RDTASE"/>
</dbReference>
<comment type="cofactor">
    <cofactor evidence="1 15 16">
        <name>FAD</name>
        <dbReference type="ChEBI" id="CHEBI:57692"/>
    </cofactor>
</comment>
<keyword evidence="4 15" id="KW-0285">Flavoprotein</keyword>
<dbReference type="OrthoDB" id="432685at2759"/>
<feature type="binding site" evidence="15">
    <location>
        <position position="145"/>
    </location>
    <ligand>
        <name>FAD</name>
        <dbReference type="ChEBI" id="CHEBI:57692"/>
    </ligand>
</feature>
<keyword evidence="20" id="KW-1185">Reference proteome</keyword>
<dbReference type="GO" id="GO:0005741">
    <property type="term" value="C:mitochondrial outer membrane"/>
    <property type="evidence" value="ECO:0007669"/>
    <property type="project" value="UniProtKB-SubCell"/>
</dbReference>
<feature type="region of interest" description="Disordered" evidence="17">
    <location>
        <begin position="30"/>
        <end position="59"/>
    </location>
</feature>
<comment type="caution">
    <text evidence="19">The sequence shown here is derived from an EMBL/GenBank/DDBJ whole genome shotgun (WGS) entry which is preliminary data.</text>
</comment>
<protein>
    <recommendedName>
        <fullName evidence="16">NADH-cytochrome b5 reductase</fullName>
        <ecNumber evidence="16">1.6.2.2</ecNumber>
    </recommendedName>
</protein>
<dbReference type="Pfam" id="PF00970">
    <property type="entry name" value="FAD_binding_6"/>
    <property type="match status" value="1"/>
</dbReference>
<name>A0A8H3EIN2_9LECA</name>
<dbReference type="Pfam" id="PF00175">
    <property type="entry name" value="NAD_binding_1"/>
    <property type="match status" value="1"/>
</dbReference>
<dbReference type="InterPro" id="IPR017927">
    <property type="entry name" value="FAD-bd_FR_type"/>
</dbReference>
<comment type="subcellular location">
    <subcellularLocation>
        <location evidence="2">Mitochondrion outer membrane</location>
        <topology evidence="2">Single-pass membrane protein</topology>
    </subcellularLocation>
</comment>
<comment type="catalytic activity">
    <reaction evidence="14 16">
        <text>2 Fe(III)-[cytochrome b5] + NADH = 2 Fe(II)-[cytochrome b5] + NAD(+) + H(+)</text>
        <dbReference type="Rhea" id="RHEA:46680"/>
        <dbReference type="Rhea" id="RHEA-COMP:10438"/>
        <dbReference type="Rhea" id="RHEA-COMP:10439"/>
        <dbReference type="ChEBI" id="CHEBI:15378"/>
        <dbReference type="ChEBI" id="CHEBI:29033"/>
        <dbReference type="ChEBI" id="CHEBI:29034"/>
        <dbReference type="ChEBI" id="CHEBI:57540"/>
        <dbReference type="ChEBI" id="CHEBI:57945"/>
        <dbReference type="EC" id="1.6.2.2"/>
    </reaction>
</comment>
<evidence type="ECO:0000256" key="6">
    <source>
        <dbReference type="ARBA" id="ARBA00022787"/>
    </source>
</evidence>
<dbReference type="InterPro" id="IPR001834">
    <property type="entry name" value="CBR-like"/>
</dbReference>
<keyword evidence="6" id="KW-1000">Mitochondrion outer membrane</keyword>
<dbReference type="FunFam" id="3.40.50.80:FF:000009">
    <property type="entry name" value="NADH-cytochrome b5 reductase"/>
    <property type="match status" value="1"/>
</dbReference>
<dbReference type="SUPFAM" id="SSF63380">
    <property type="entry name" value="Riboflavin synthase domain-like"/>
    <property type="match status" value="1"/>
</dbReference>
<dbReference type="PANTHER" id="PTHR19370">
    <property type="entry name" value="NADH-CYTOCHROME B5 REDUCTASE"/>
    <property type="match status" value="1"/>
</dbReference>
<dbReference type="EMBL" id="CAJPDT010000002">
    <property type="protein sequence ID" value="CAF9905924.1"/>
    <property type="molecule type" value="Genomic_DNA"/>
</dbReference>
<keyword evidence="9 16" id="KW-0560">Oxidoreductase</keyword>
<dbReference type="EC" id="1.6.2.2" evidence="16"/>
<evidence type="ECO:0000256" key="14">
    <source>
        <dbReference type="ARBA" id="ARBA00047682"/>
    </source>
</evidence>
<reference evidence="19" key="1">
    <citation type="submission" date="2021-03" db="EMBL/GenBank/DDBJ databases">
        <authorList>
            <person name="Tagirdzhanova G."/>
        </authorList>
    </citation>
    <scope>NUCLEOTIDE SEQUENCE</scope>
</reference>
<evidence type="ECO:0000256" key="7">
    <source>
        <dbReference type="ARBA" id="ARBA00022827"/>
    </source>
</evidence>
<feature type="binding site" evidence="15">
    <location>
        <position position="119"/>
    </location>
    <ligand>
        <name>FAD</name>
        <dbReference type="ChEBI" id="CHEBI:57692"/>
    </ligand>
</feature>
<feature type="binding site" evidence="15">
    <location>
        <position position="144"/>
    </location>
    <ligand>
        <name>FAD</name>
        <dbReference type="ChEBI" id="CHEBI:57692"/>
    </ligand>
</feature>
<evidence type="ECO:0000256" key="9">
    <source>
        <dbReference type="ARBA" id="ARBA00023002"/>
    </source>
</evidence>
<keyword evidence="5" id="KW-0812">Transmembrane</keyword>
<feature type="binding site" evidence="15">
    <location>
        <position position="138"/>
    </location>
    <ligand>
        <name>FAD</name>
        <dbReference type="ChEBI" id="CHEBI:57692"/>
    </ligand>
</feature>
<dbReference type="InterPro" id="IPR017938">
    <property type="entry name" value="Riboflavin_synthase-like_b-brl"/>
</dbReference>
<accession>A0A8H3EIN2</accession>
<dbReference type="GO" id="GO:0006696">
    <property type="term" value="P:ergosterol biosynthetic process"/>
    <property type="evidence" value="ECO:0007669"/>
    <property type="project" value="TreeGrafter"/>
</dbReference>
<feature type="binding site" evidence="15">
    <location>
        <position position="121"/>
    </location>
    <ligand>
        <name>FAD</name>
        <dbReference type="ChEBI" id="CHEBI:57692"/>
    </ligand>
</feature>
<feature type="binding site" evidence="15">
    <location>
        <position position="146"/>
    </location>
    <ligand>
        <name>FAD</name>
        <dbReference type="ChEBI" id="CHEBI:57692"/>
    </ligand>
</feature>
<evidence type="ECO:0000313" key="19">
    <source>
        <dbReference type="EMBL" id="CAF9905924.1"/>
    </source>
</evidence>
<evidence type="ECO:0000256" key="5">
    <source>
        <dbReference type="ARBA" id="ARBA00022692"/>
    </source>
</evidence>
<evidence type="ECO:0000313" key="20">
    <source>
        <dbReference type="Proteomes" id="UP000664534"/>
    </source>
</evidence>
<keyword evidence="12" id="KW-0472">Membrane</keyword>
<comment type="function">
    <text evidence="13">May mediate the reduction of outer membrane cytochrome b5.</text>
</comment>
<evidence type="ECO:0000256" key="4">
    <source>
        <dbReference type="ARBA" id="ARBA00022630"/>
    </source>
</evidence>
<evidence type="ECO:0000256" key="3">
    <source>
        <dbReference type="ARBA" id="ARBA00006105"/>
    </source>
</evidence>
<dbReference type="Proteomes" id="UP000664534">
    <property type="component" value="Unassembled WGS sequence"/>
</dbReference>
<feature type="binding site" evidence="15">
    <location>
        <position position="136"/>
    </location>
    <ligand>
        <name>FAD</name>
        <dbReference type="ChEBI" id="CHEBI:57692"/>
    </ligand>
</feature>
<keyword evidence="10 16" id="KW-0520">NAD</keyword>
<dbReference type="InterPro" id="IPR001709">
    <property type="entry name" value="Flavoprot_Pyr_Nucl_cyt_Rdtase"/>
</dbReference>
<dbReference type="SUPFAM" id="SSF52343">
    <property type="entry name" value="Ferredoxin reductase-like, C-terminal NADP-linked domain"/>
    <property type="match status" value="1"/>
</dbReference>
<evidence type="ECO:0000256" key="12">
    <source>
        <dbReference type="ARBA" id="ARBA00023136"/>
    </source>
</evidence>
<evidence type="ECO:0000256" key="16">
    <source>
        <dbReference type="RuleBase" id="RU361226"/>
    </source>
</evidence>
<dbReference type="InterPro" id="IPR008333">
    <property type="entry name" value="Cbr1-like_FAD-bd_dom"/>
</dbReference>
<evidence type="ECO:0000256" key="13">
    <source>
        <dbReference type="ARBA" id="ARBA00037464"/>
    </source>
</evidence>
<comment type="similarity">
    <text evidence="3 16">Belongs to the flavoprotein pyridine nucleotide cytochrome reductase family.</text>
</comment>
<evidence type="ECO:0000256" key="8">
    <source>
        <dbReference type="ARBA" id="ARBA00022989"/>
    </source>
</evidence>
<feature type="binding site" evidence="15">
    <location>
        <position position="120"/>
    </location>
    <ligand>
        <name>FAD</name>
        <dbReference type="ChEBI" id="CHEBI:57692"/>
    </ligand>
</feature>
<dbReference type="Gene3D" id="2.40.30.10">
    <property type="entry name" value="Translation factors"/>
    <property type="match status" value="1"/>
</dbReference>
<keyword evidence="8" id="KW-1133">Transmembrane helix</keyword>
<evidence type="ECO:0000259" key="18">
    <source>
        <dbReference type="PROSITE" id="PS51384"/>
    </source>
</evidence>
<dbReference type="Gene3D" id="3.40.50.80">
    <property type="entry name" value="Nucleotide-binding domain of ferredoxin-NADP reductase (FNR) module"/>
    <property type="match status" value="1"/>
</dbReference>
<dbReference type="AlphaFoldDB" id="A0A8H3EIN2"/>
<dbReference type="PRINTS" id="PR00371">
    <property type="entry name" value="FPNCR"/>
</dbReference>
<sequence length="317" mass="34220">MFSQRVLRSSAPLIATAVIGGGLYAASLQNGPQNQSAPPPSATSRIVQDPSKSPKEPKQIFTSGFTFQDLKLESSEIVNHNTKRLRFGLPDKDAVSGLHASSALLTKATPAGAWLPVLRPYTPISDPDEPGHVDLLVKRYPDGKMSNHLHSLLPGQTLSFKTGPLLTYEWTPNKHSHIALITGGAGITPMYQLTHAILKNPEDRTKITLVFGVNGDADVLFEPEFQDLERRFPGRFKAVYTVSNPTAESPFAKGYVTKELLKAHIPGPEERNVKVLFCGPPAMEKAVAGSKGLLGSQGGVGGILKEMGYSSDQVFKL</sequence>
<keyword evidence="7 15" id="KW-0274">FAD</keyword>
<proteinExistence type="inferred from homology"/>
<dbReference type="PROSITE" id="PS51384">
    <property type="entry name" value="FAD_FR"/>
    <property type="match status" value="1"/>
</dbReference>
<dbReference type="GO" id="GO:0090524">
    <property type="term" value="F:cytochrome-b5 reductase activity, acting on NADH"/>
    <property type="evidence" value="ECO:0007669"/>
    <property type="project" value="UniProtKB-EC"/>
</dbReference>
<dbReference type="InterPro" id="IPR039261">
    <property type="entry name" value="FNR_nucleotide-bd"/>
</dbReference>
<feature type="domain" description="FAD-binding FR-type" evidence="18">
    <location>
        <begin position="65"/>
        <end position="171"/>
    </location>
</feature>
<dbReference type="InterPro" id="IPR001433">
    <property type="entry name" value="OxRdtase_FAD/NAD-bd"/>
</dbReference>